<accession>A0A844Z4T1</accession>
<evidence type="ECO:0000313" key="3">
    <source>
        <dbReference type="Proteomes" id="UP000460290"/>
    </source>
</evidence>
<protein>
    <submittedName>
        <fullName evidence="2">Uncharacterized protein</fullName>
    </submittedName>
</protein>
<dbReference type="OrthoDB" id="9864979at2"/>
<keyword evidence="1" id="KW-1133">Transmembrane helix</keyword>
<name>A0A844Z4T1_9SPHN</name>
<dbReference type="RefSeq" id="WP_160614015.1">
    <property type="nucleotide sequence ID" value="NZ_JAUFQM010000001.1"/>
</dbReference>
<keyword evidence="3" id="KW-1185">Reference proteome</keyword>
<dbReference type="Proteomes" id="UP000460290">
    <property type="component" value="Unassembled WGS sequence"/>
</dbReference>
<evidence type="ECO:0000256" key="1">
    <source>
        <dbReference type="SAM" id="Phobius"/>
    </source>
</evidence>
<keyword evidence="1" id="KW-0812">Transmembrane</keyword>
<organism evidence="2 3">
    <name type="scientific">Pontixanthobacter aestiaquae</name>
    <dbReference type="NCBI Taxonomy" id="1509367"/>
    <lineage>
        <taxon>Bacteria</taxon>
        <taxon>Pseudomonadati</taxon>
        <taxon>Pseudomonadota</taxon>
        <taxon>Alphaproteobacteria</taxon>
        <taxon>Sphingomonadales</taxon>
        <taxon>Erythrobacteraceae</taxon>
        <taxon>Pontixanthobacter</taxon>
    </lineage>
</organism>
<sequence length="89" mass="9881">MIQLPALLRRLPYIFYGIAVLLFIWNVANQWMNITSMMGYSDPTLGNVVAYQKSIALYSAFSDAAYMVSNGAIIQVLIAIFDKLQGAAE</sequence>
<proteinExistence type="predicted"/>
<dbReference type="AlphaFoldDB" id="A0A844Z4T1"/>
<dbReference type="EMBL" id="WTYZ01000001">
    <property type="protein sequence ID" value="MXO83681.1"/>
    <property type="molecule type" value="Genomic_DNA"/>
</dbReference>
<feature type="transmembrane region" description="Helical" evidence="1">
    <location>
        <begin position="12"/>
        <end position="28"/>
    </location>
</feature>
<reference evidence="2 3" key="1">
    <citation type="submission" date="2019-12" db="EMBL/GenBank/DDBJ databases">
        <title>Genomic-based taxomic classification of the family Erythrobacteraceae.</title>
        <authorList>
            <person name="Xu L."/>
        </authorList>
    </citation>
    <scope>NUCLEOTIDE SEQUENCE [LARGE SCALE GENOMIC DNA]</scope>
    <source>
        <strain evidence="2 3">KCTC 42006</strain>
    </source>
</reference>
<evidence type="ECO:0000313" key="2">
    <source>
        <dbReference type="EMBL" id="MXO83681.1"/>
    </source>
</evidence>
<gene>
    <name evidence="2" type="ORF">GRI35_09940</name>
</gene>
<comment type="caution">
    <text evidence="2">The sequence shown here is derived from an EMBL/GenBank/DDBJ whole genome shotgun (WGS) entry which is preliminary data.</text>
</comment>
<keyword evidence="1" id="KW-0472">Membrane</keyword>